<dbReference type="InterPro" id="IPR036770">
    <property type="entry name" value="Ankyrin_rpt-contain_sf"/>
</dbReference>
<evidence type="ECO:0000256" key="1">
    <source>
        <dbReference type="SAM" id="MobiDB-lite"/>
    </source>
</evidence>
<comment type="caution">
    <text evidence="2">The sequence shown here is derived from an EMBL/GenBank/DDBJ whole genome shotgun (WGS) entry which is preliminary data.</text>
</comment>
<feature type="region of interest" description="Disordered" evidence="1">
    <location>
        <begin position="1"/>
        <end position="82"/>
    </location>
</feature>
<dbReference type="Gene3D" id="1.25.40.20">
    <property type="entry name" value="Ankyrin repeat-containing domain"/>
    <property type="match status" value="1"/>
</dbReference>
<proteinExistence type="predicted"/>
<organism evidence="2 3">
    <name type="scientific">Seminavis robusta</name>
    <dbReference type="NCBI Taxonomy" id="568900"/>
    <lineage>
        <taxon>Eukaryota</taxon>
        <taxon>Sar</taxon>
        <taxon>Stramenopiles</taxon>
        <taxon>Ochrophyta</taxon>
        <taxon>Bacillariophyta</taxon>
        <taxon>Bacillariophyceae</taxon>
        <taxon>Bacillariophycidae</taxon>
        <taxon>Naviculales</taxon>
        <taxon>Naviculaceae</taxon>
        <taxon>Seminavis</taxon>
    </lineage>
</organism>
<evidence type="ECO:0000313" key="3">
    <source>
        <dbReference type="Proteomes" id="UP001153069"/>
    </source>
</evidence>
<protein>
    <submittedName>
        <fullName evidence="2">ANK</fullName>
    </submittedName>
</protein>
<dbReference type="AlphaFoldDB" id="A0A9N8HP53"/>
<sequence length="500" mass="56174">MSTPTLASPDTTQPMLNHEYDDEFENEYEHDQVQQIFTKENGDNDESSCSASGDSSLDSSCSASSCSASSSSLSEDEDESSCCTALLDQIGQELLVQWSVPQQNAKQQDQDQDQELPAAAARRKSADHEDISMQAISVGLRAAAEKAKLQRVSSGCGGTSTCTSSTANEDSYSVDHEDALEGPAQPVNKSSKQQPQQQQHVEIDLQEIMKIRITRSSSTKTLTSYVQDKPNAGTCGATRSSCGRSIGTIGSNRWGLSESDYKRLVMDDNHPEAQLHKIITKEAKSQNKENSSKATKDRRKKTLTVPELSPSFWEHYFIPVTPDRIKAYTKQATEAVRAQDISKLREILDRDIEAGVGRHVMDACNAQGESVQHLAARRHSVELLKFLVQEAQVSLKVRDDCGKTTLHELCWAPRDHINPQYFEAVLFAVQQCPELLFCRDEKGYSPLYYVPKDAWELWAPFLKENKKFFRLQTERVRFQVAKQRLLDRIRAKLEDWEQEL</sequence>
<dbReference type="Proteomes" id="UP001153069">
    <property type="component" value="Unassembled WGS sequence"/>
</dbReference>
<reference evidence="2" key="1">
    <citation type="submission" date="2020-06" db="EMBL/GenBank/DDBJ databases">
        <authorList>
            <consortium name="Plant Systems Biology data submission"/>
        </authorList>
    </citation>
    <scope>NUCLEOTIDE SEQUENCE</scope>
    <source>
        <strain evidence="2">D6</strain>
    </source>
</reference>
<feature type="region of interest" description="Disordered" evidence="1">
    <location>
        <begin position="281"/>
        <end position="303"/>
    </location>
</feature>
<feature type="compositionally biased region" description="Low complexity" evidence="1">
    <location>
        <begin position="47"/>
        <end position="73"/>
    </location>
</feature>
<keyword evidence="3" id="KW-1185">Reference proteome</keyword>
<gene>
    <name evidence="2" type="ORF">SEMRO_1038_G234270.1</name>
</gene>
<feature type="compositionally biased region" description="Basic and acidic residues" evidence="1">
    <location>
        <begin position="281"/>
        <end position="295"/>
    </location>
</feature>
<feature type="region of interest" description="Disordered" evidence="1">
    <location>
        <begin position="101"/>
        <end position="130"/>
    </location>
</feature>
<feature type="region of interest" description="Disordered" evidence="1">
    <location>
        <begin position="153"/>
        <end position="199"/>
    </location>
</feature>
<accession>A0A9N8HP53</accession>
<evidence type="ECO:0000313" key="2">
    <source>
        <dbReference type="EMBL" id="CAB9519700.1"/>
    </source>
</evidence>
<dbReference type="SUPFAM" id="SSF48403">
    <property type="entry name" value="Ankyrin repeat"/>
    <property type="match status" value="1"/>
</dbReference>
<name>A0A9N8HP53_9STRA</name>
<dbReference type="EMBL" id="CAICTM010001036">
    <property type="protein sequence ID" value="CAB9519700.1"/>
    <property type="molecule type" value="Genomic_DNA"/>
</dbReference>
<feature type="compositionally biased region" description="Polar residues" evidence="1">
    <location>
        <begin position="1"/>
        <end position="15"/>
    </location>
</feature>